<evidence type="ECO:0000256" key="6">
    <source>
        <dbReference type="ARBA" id="ARBA00023196"/>
    </source>
</evidence>
<dbReference type="GO" id="GO:0046933">
    <property type="term" value="F:proton-transporting ATP synthase activity, rotational mechanism"/>
    <property type="evidence" value="ECO:0007669"/>
    <property type="project" value="UniProtKB-UniRule"/>
</dbReference>
<keyword evidence="3 8" id="KW-0375">Hydrogen ion transport</keyword>
<dbReference type="Proteomes" id="UP000544872">
    <property type="component" value="Unassembled WGS sequence"/>
</dbReference>
<comment type="caution">
    <text evidence="9">The sequence shown here is derived from an EMBL/GenBank/DDBJ whole genome shotgun (WGS) entry which is preliminary data.</text>
</comment>
<dbReference type="SUPFAM" id="SSF47928">
    <property type="entry name" value="N-terminal domain of the delta subunit of the F1F0-ATP synthase"/>
    <property type="match status" value="1"/>
</dbReference>
<evidence type="ECO:0000313" key="10">
    <source>
        <dbReference type="Proteomes" id="UP000544872"/>
    </source>
</evidence>
<comment type="function">
    <text evidence="8">F(1)F(0) ATP synthase produces ATP from ADP in the presence of a proton or sodium gradient. F-type ATPases consist of two structural domains, F(1) containing the extramembraneous catalytic core and F(0) containing the membrane proton channel, linked together by a central stalk and a peripheral stalk. During catalysis, ATP synthesis in the catalytic domain of F(1) is coupled via a rotary mechanism of the central stalk subunits to proton translocation.</text>
</comment>
<evidence type="ECO:0000256" key="4">
    <source>
        <dbReference type="ARBA" id="ARBA00023065"/>
    </source>
</evidence>
<comment type="function">
    <text evidence="8">This protein is part of the stalk that links CF(0) to CF(1). It either transmits conformational changes from CF(0) to CF(1) or is implicated in proton conduction.</text>
</comment>
<dbReference type="HAMAP" id="MF_01416">
    <property type="entry name" value="ATP_synth_delta_bact"/>
    <property type="match status" value="1"/>
</dbReference>
<evidence type="ECO:0000256" key="5">
    <source>
        <dbReference type="ARBA" id="ARBA00023136"/>
    </source>
</evidence>
<keyword evidence="6 8" id="KW-0139">CF(1)</keyword>
<name>A0A7X0DQA9_NOVIT</name>
<dbReference type="NCBIfam" id="NF004406">
    <property type="entry name" value="PRK05758.3-2"/>
    <property type="match status" value="1"/>
</dbReference>
<organism evidence="9 10">
    <name type="scientific">Novispirillum itersonii</name>
    <name type="common">Aquaspirillum itersonii</name>
    <dbReference type="NCBI Taxonomy" id="189"/>
    <lineage>
        <taxon>Bacteria</taxon>
        <taxon>Pseudomonadati</taxon>
        <taxon>Pseudomonadota</taxon>
        <taxon>Alphaproteobacteria</taxon>
        <taxon>Rhodospirillales</taxon>
        <taxon>Novispirillaceae</taxon>
        <taxon>Novispirillum</taxon>
    </lineage>
</organism>
<dbReference type="AlphaFoldDB" id="A0A7X0DQA9"/>
<dbReference type="Gene3D" id="1.10.520.20">
    <property type="entry name" value="N-terminal domain of the delta subunit of the F1F0-ATP synthase"/>
    <property type="match status" value="1"/>
</dbReference>
<keyword evidence="7 8" id="KW-0066">ATP synthesis</keyword>
<protein>
    <recommendedName>
        <fullName evidence="8">ATP synthase subunit delta</fullName>
    </recommendedName>
    <alternativeName>
        <fullName evidence="8">ATP synthase F(1) sector subunit delta</fullName>
    </alternativeName>
    <alternativeName>
        <fullName evidence="8">F-type ATPase subunit delta</fullName>
        <shortName evidence="8">F-ATPase subunit delta</shortName>
    </alternativeName>
</protein>
<keyword evidence="5 8" id="KW-0472">Membrane</keyword>
<keyword evidence="4 8" id="KW-0406">Ion transport</keyword>
<dbReference type="PRINTS" id="PR00125">
    <property type="entry name" value="ATPASEDELTA"/>
</dbReference>
<dbReference type="PANTHER" id="PTHR11910">
    <property type="entry name" value="ATP SYNTHASE DELTA CHAIN"/>
    <property type="match status" value="1"/>
</dbReference>
<keyword evidence="2 8" id="KW-0813">Transport</keyword>
<dbReference type="GO" id="GO:0045259">
    <property type="term" value="C:proton-transporting ATP synthase complex"/>
    <property type="evidence" value="ECO:0007669"/>
    <property type="project" value="UniProtKB-KW"/>
</dbReference>
<dbReference type="EMBL" id="JACIIX010000016">
    <property type="protein sequence ID" value="MBB6212072.1"/>
    <property type="molecule type" value="Genomic_DNA"/>
</dbReference>
<comment type="similarity">
    <text evidence="8">Belongs to the ATPase delta chain family.</text>
</comment>
<proteinExistence type="inferred from homology"/>
<evidence type="ECO:0000256" key="2">
    <source>
        <dbReference type="ARBA" id="ARBA00022448"/>
    </source>
</evidence>
<evidence type="ECO:0000313" key="9">
    <source>
        <dbReference type="EMBL" id="MBB6212072.1"/>
    </source>
</evidence>
<dbReference type="Pfam" id="PF00213">
    <property type="entry name" value="OSCP"/>
    <property type="match status" value="1"/>
</dbReference>
<dbReference type="InterPro" id="IPR000711">
    <property type="entry name" value="ATPase_OSCP/dsu"/>
</dbReference>
<evidence type="ECO:0000256" key="8">
    <source>
        <dbReference type="HAMAP-Rule" id="MF_01416"/>
    </source>
</evidence>
<sequence length="186" mass="19698">MSSEIAGTKGLADRYASALYELAEDRKLLDQVAGDLRSLQTMLGESVDFRRFVASPVMSREDQKKGVLALADKAGLNELTRNFLGLLAVNRRLFALKGIVGAFLSRLATARGEVTAEVVSAQALTEAQAAALVAALKQAVGKEVAVDAKVDPSLLGGLVVKVGSRMVDSSIRTKLQRLQLAMKGVG</sequence>
<dbReference type="InterPro" id="IPR026015">
    <property type="entry name" value="ATP_synth_OSCP/delta_N_sf"/>
</dbReference>
<reference evidence="9 10" key="1">
    <citation type="submission" date="2020-08" db="EMBL/GenBank/DDBJ databases">
        <title>Genomic Encyclopedia of Type Strains, Phase IV (KMG-IV): sequencing the most valuable type-strain genomes for metagenomic binning, comparative biology and taxonomic classification.</title>
        <authorList>
            <person name="Goeker M."/>
        </authorList>
    </citation>
    <scope>NUCLEOTIDE SEQUENCE [LARGE SCALE GENOMIC DNA]</scope>
    <source>
        <strain evidence="9 10">DSM 11590</strain>
    </source>
</reference>
<evidence type="ECO:0000256" key="7">
    <source>
        <dbReference type="ARBA" id="ARBA00023310"/>
    </source>
</evidence>
<dbReference type="NCBIfam" id="TIGR01145">
    <property type="entry name" value="ATP_synt_delta"/>
    <property type="match status" value="1"/>
</dbReference>
<dbReference type="InterPro" id="IPR020781">
    <property type="entry name" value="ATPase_OSCP/d_CS"/>
</dbReference>
<accession>A0A7X0DQA9</accession>
<dbReference type="RefSeq" id="WP_184265402.1">
    <property type="nucleotide sequence ID" value="NZ_JACIIX010000016.1"/>
</dbReference>
<dbReference type="GO" id="GO:0005886">
    <property type="term" value="C:plasma membrane"/>
    <property type="evidence" value="ECO:0007669"/>
    <property type="project" value="UniProtKB-SubCell"/>
</dbReference>
<dbReference type="PROSITE" id="PS00389">
    <property type="entry name" value="ATPASE_DELTA"/>
    <property type="match status" value="1"/>
</dbReference>
<keyword evidence="8" id="KW-1003">Cell membrane</keyword>
<comment type="subcellular location">
    <subcellularLocation>
        <location evidence="8">Cell membrane</location>
        <topology evidence="8">Peripheral membrane protein</topology>
    </subcellularLocation>
    <subcellularLocation>
        <location evidence="1">Membrane</location>
    </subcellularLocation>
</comment>
<evidence type="ECO:0000256" key="3">
    <source>
        <dbReference type="ARBA" id="ARBA00022781"/>
    </source>
</evidence>
<gene>
    <name evidence="8" type="primary">atpH</name>
    <name evidence="9" type="ORF">FHS48_003519</name>
</gene>
<keyword evidence="10" id="KW-1185">Reference proteome</keyword>
<evidence type="ECO:0000256" key="1">
    <source>
        <dbReference type="ARBA" id="ARBA00004370"/>
    </source>
</evidence>